<dbReference type="InterPro" id="IPR018232">
    <property type="entry name" value="Glyco_hydro_37_CS"/>
</dbReference>
<evidence type="ECO:0008006" key="7">
    <source>
        <dbReference type="Google" id="ProtNLM"/>
    </source>
</evidence>
<accession>A0A1D8UW30</accession>
<protein>
    <recommendedName>
        <fullName evidence="7">Alpha,alpha-trehalase</fullName>
    </recommendedName>
</protein>
<keyword evidence="2" id="KW-0326">Glycosidase</keyword>
<dbReference type="RefSeq" id="WP_070403387.1">
    <property type="nucleotide sequence ID" value="NZ_BJVW01000005.1"/>
</dbReference>
<dbReference type="SUPFAM" id="SSF48208">
    <property type="entry name" value="Six-hairpin glycosidases"/>
    <property type="match status" value="1"/>
</dbReference>
<dbReference type="eggNOG" id="COG1626">
    <property type="taxonomic scope" value="Bacteria"/>
</dbReference>
<evidence type="ECO:0000256" key="3">
    <source>
        <dbReference type="SAM" id="MobiDB-lite"/>
    </source>
</evidence>
<dbReference type="OrthoDB" id="106887at2"/>
<dbReference type="GO" id="GO:0004555">
    <property type="term" value="F:alpha,alpha-trehalase activity"/>
    <property type="evidence" value="ECO:0007669"/>
    <property type="project" value="InterPro"/>
</dbReference>
<organism evidence="5 6">
    <name type="scientific">Kozakia baliensis</name>
    <dbReference type="NCBI Taxonomy" id="153496"/>
    <lineage>
        <taxon>Bacteria</taxon>
        <taxon>Pseudomonadati</taxon>
        <taxon>Pseudomonadota</taxon>
        <taxon>Alphaproteobacteria</taxon>
        <taxon>Acetobacterales</taxon>
        <taxon>Acetobacteraceae</taxon>
        <taxon>Kozakia</taxon>
    </lineage>
</organism>
<dbReference type="PROSITE" id="PS00927">
    <property type="entry name" value="TREHALASE_1"/>
    <property type="match status" value="1"/>
</dbReference>
<feature type="compositionally biased region" description="Polar residues" evidence="3">
    <location>
        <begin position="706"/>
        <end position="722"/>
    </location>
</feature>
<feature type="signal peptide" evidence="4">
    <location>
        <begin position="1"/>
        <end position="27"/>
    </location>
</feature>
<dbReference type="InterPro" id="IPR012341">
    <property type="entry name" value="6hp_glycosidase-like_sf"/>
</dbReference>
<feature type="region of interest" description="Disordered" evidence="3">
    <location>
        <begin position="663"/>
        <end position="802"/>
    </location>
</feature>
<evidence type="ECO:0000256" key="1">
    <source>
        <dbReference type="ARBA" id="ARBA00022801"/>
    </source>
</evidence>
<dbReference type="PANTHER" id="PTHR23403">
    <property type="entry name" value="TREHALASE"/>
    <property type="match status" value="1"/>
</dbReference>
<feature type="region of interest" description="Disordered" evidence="3">
    <location>
        <begin position="28"/>
        <end position="133"/>
    </location>
</feature>
<feature type="region of interest" description="Disordered" evidence="3">
    <location>
        <begin position="384"/>
        <end position="409"/>
    </location>
</feature>
<dbReference type="Gene3D" id="1.50.10.10">
    <property type="match status" value="1"/>
</dbReference>
<feature type="chain" id="PRO_5009439162" description="Alpha,alpha-trehalase" evidence="4">
    <location>
        <begin position="28"/>
        <end position="802"/>
    </location>
</feature>
<sequence length="802" mass="87347">MTQRSTFSSALLLSVSAIAFSITSAFAQAQNAPQQPPQTQTQQQAQPPVQTQTPAAKPTQPVTPKNDNTPQTSPAPSTTNPASSSPQPQSASPAATVPPRPSTPTPQPAATSSANDKNAPPAPRPTVESEAATGMRMTDVPQDLRSPSIALGGLFAAIGGAHLEPDFKTIADATPDEAPSRLLQDWQQQRLQPGFSIKTFYEQHFSPPIRREVNYKRRANENIFDYIQGMWGVLTRQPDKPIAYSSLLPLPYAYVVPGGRFSELYYWDTYFTMIGLYESGQIDLMRGMIMDMASQIDRYDHIPNGTRTYYLSRSEPPYFALMVDLLAQHDGQSTYRKFLPELQREHDYWMDGAAKLPRGQAYRHVVRLKDGTLLNRHWDDLDTPRDESYPEDVETANNAKSRPPSDVYRDLRAGGETGWDFSSRWLADGHTLATIHTTDLVTIELNSLMAHLEQTLAHAYAVSGKLKLAGHYGDMAEQRTIDIRRLMWNDDQQAFFDYDWKAGQQTTVLSSATAVPLFLRIATQAQALAVAETIRDKLLKPGGLVVTDRHSGQQWDAPNGWAPAQWMAIKGLNNYGASDLATEIARRWMARVIGTYEKSGVLLEKYDVEAPNISPTGGKGGGEYPMQIGFGWTNGTLLGLMNRYPLQTNQILQRNPLANQAPIQALPPLDPYSAEGPEETTPPASQPAPDNKASDVSAAEAPKPTQAATTHPEPSSGSSADETTPPVHVDHETGAVATKEAAPSASAQSNDAKDAAKADEPNKAAPAPENKESDAAVPEPGSNLAQQSKGAGAAEPEAQPKR</sequence>
<dbReference type="GO" id="GO:0005993">
    <property type="term" value="P:trehalose catabolic process"/>
    <property type="evidence" value="ECO:0007669"/>
    <property type="project" value="TreeGrafter"/>
</dbReference>
<proteinExistence type="predicted"/>
<dbReference type="InterPro" id="IPR008928">
    <property type="entry name" value="6-hairpin_glycosidase_sf"/>
</dbReference>
<name>A0A1D8UW30_9PROT</name>
<evidence type="ECO:0000313" key="5">
    <source>
        <dbReference type="EMBL" id="AOX17858.1"/>
    </source>
</evidence>
<dbReference type="InterPro" id="IPR001661">
    <property type="entry name" value="Glyco_hydro_37"/>
</dbReference>
<dbReference type="EMBL" id="CP014674">
    <property type="protein sequence ID" value="AOX17858.1"/>
    <property type="molecule type" value="Genomic_DNA"/>
</dbReference>
<dbReference type="PROSITE" id="PS00928">
    <property type="entry name" value="TREHALASE_2"/>
    <property type="match status" value="1"/>
</dbReference>
<dbReference type="PRINTS" id="PR00744">
    <property type="entry name" value="GLHYDRLASE37"/>
</dbReference>
<dbReference type="STRING" id="153496.A0U89_12775"/>
<dbReference type="NCBIfam" id="NF009773">
    <property type="entry name" value="PRK13270.1"/>
    <property type="match status" value="1"/>
</dbReference>
<dbReference type="Pfam" id="PF01204">
    <property type="entry name" value="Trehalase"/>
    <property type="match status" value="1"/>
</dbReference>
<evidence type="ECO:0000256" key="2">
    <source>
        <dbReference type="ARBA" id="ARBA00023295"/>
    </source>
</evidence>
<dbReference type="NCBIfam" id="NF009774">
    <property type="entry name" value="PRK13271.1"/>
    <property type="match status" value="1"/>
</dbReference>
<dbReference type="AlphaFoldDB" id="A0A1D8UW30"/>
<reference evidence="5 6" key="1">
    <citation type="journal article" date="2016" name="Microb. Cell Fact.">
        <title>Dissection of exopolysaccharide biosynthesis in Kozakia baliensis.</title>
        <authorList>
            <person name="Brandt J.U."/>
            <person name="Jakob F."/>
            <person name="Behr J."/>
            <person name="Geissler A.J."/>
            <person name="Vogel R.F."/>
        </authorList>
    </citation>
    <scope>NUCLEOTIDE SEQUENCE [LARGE SCALE GENOMIC DNA]</scope>
    <source>
        <strain evidence="5 6">DSM 14400</strain>
    </source>
</reference>
<evidence type="ECO:0000256" key="4">
    <source>
        <dbReference type="SAM" id="SignalP"/>
    </source>
</evidence>
<dbReference type="PANTHER" id="PTHR23403:SF1">
    <property type="entry name" value="TREHALASE"/>
    <property type="match status" value="1"/>
</dbReference>
<keyword evidence="6" id="KW-1185">Reference proteome</keyword>
<evidence type="ECO:0000313" key="6">
    <source>
        <dbReference type="Proteomes" id="UP000179145"/>
    </source>
</evidence>
<keyword evidence="1" id="KW-0378">Hydrolase</keyword>
<dbReference type="KEGG" id="kba:A0U89_12775"/>
<dbReference type="Proteomes" id="UP000179145">
    <property type="component" value="Chromosome"/>
</dbReference>
<feature type="compositionally biased region" description="Low complexity" evidence="3">
    <location>
        <begin position="28"/>
        <end position="95"/>
    </location>
</feature>
<keyword evidence="4" id="KW-0732">Signal</keyword>
<feature type="compositionally biased region" description="Pro residues" evidence="3">
    <location>
        <begin position="96"/>
        <end position="107"/>
    </location>
</feature>
<feature type="compositionally biased region" description="Basic and acidic residues" evidence="3">
    <location>
        <begin position="751"/>
        <end position="762"/>
    </location>
</feature>
<gene>
    <name evidence="5" type="ORF">A0U89_12775</name>
</gene>